<keyword evidence="2" id="KW-1185">Reference proteome</keyword>
<evidence type="ECO:0000313" key="2">
    <source>
        <dbReference type="Proteomes" id="UP000663722"/>
    </source>
</evidence>
<dbReference type="Proteomes" id="UP000663722">
    <property type="component" value="Chromosome"/>
</dbReference>
<sequence>MNIDKKPDIMRCLVLSTCPCDTTLLLINMASFTKAEK</sequence>
<accession>A0A975BQL9</accession>
<protein>
    <submittedName>
        <fullName evidence="1">Uncharacterized protein</fullName>
    </submittedName>
</protein>
<dbReference type="KEGG" id="dmm:dnm_061250"/>
<dbReference type="AlphaFoldDB" id="A0A975BQL9"/>
<gene>
    <name evidence="1" type="ORF">dnm_061250</name>
</gene>
<reference evidence="1" key="1">
    <citation type="journal article" date="2021" name="Microb. Physiol.">
        <title>Proteogenomic Insights into the Physiology of Marine, Sulfate-Reducing, Filamentous Desulfonema limicola and Desulfonema magnum.</title>
        <authorList>
            <person name="Schnaars V."/>
            <person name="Wohlbrand L."/>
            <person name="Scheve S."/>
            <person name="Hinrichs C."/>
            <person name="Reinhardt R."/>
            <person name="Rabus R."/>
        </authorList>
    </citation>
    <scope>NUCLEOTIDE SEQUENCE</scope>
    <source>
        <strain evidence="1">4be13</strain>
    </source>
</reference>
<proteinExistence type="predicted"/>
<dbReference type="EMBL" id="CP061800">
    <property type="protein sequence ID" value="QTA90064.1"/>
    <property type="molecule type" value="Genomic_DNA"/>
</dbReference>
<evidence type="ECO:0000313" key="1">
    <source>
        <dbReference type="EMBL" id="QTA90064.1"/>
    </source>
</evidence>
<name>A0A975BQL9_9BACT</name>
<organism evidence="1 2">
    <name type="scientific">Desulfonema magnum</name>
    <dbReference type="NCBI Taxonomy" id="45655"/>
    <lineage>
        <taxon>Bacteria</taxon>
        <taxon>Pseudomonadati</taxon>
        <taxon>Thermodesulfobacteriota</taxon>
        <taxon>Desulfobacteria</taxon>
        <taxon>Desulfobacterales</taxon>
        <taxon>Desulfococcaceae</taxon>
        <taxon>Desulfonema</taxon>
    </lineage>
</organism>